<dbReference type="InterPro" id="IPR003593">
    <property type="entry name" value="AAA+_ATPase"/>
</dbReference>
<evidence type="ECO:0000256" key="3">
    <source>
        <dbReference type="ARBA" id="ARBA00022741"/>
    </source>
</evidence>
<dbReference type="Gene3D" id="3.40.50.300">
    <property type="entry name" value="P-loop containing nucleotide triphosphate hydrolases"/>
    <property type="match status" value="1"/>
</dbReference>
<evidence type="ECO:0000256" key="2">
    <source>
        <dbReference type="ARBA" id="ARBA00022475"/>
    </source>
</evidence>
<keyword evidence="5" id="KW-1278">Translocase</keyword>
<keyword evidence="1" id="KW-0813">Transport</keyword>
<keyword evidence="3" id="KW-0547">Nucleotide-binding</keyword>
<keyword evidence="6" id="KW-0472">Membrane</keyword>
<evidence type="ECO:0000256" key="5">
    <source>
        <dbReference type="ARBA" id="ARBA00022967"/>
    </source>
</evidence>
<dbReference type="PROSITE" id="PS00211">
    <property type="entry name" value="ABC_TRANSPORTER_1"/>
    <property type="match status" value="1"/>
</dbReference>
<dbReference type="SMART" id="SM00382">
    <property type="entry name" value="AAA"/>
    <property type="match status" value="1"/>
</dbReference>
<organism evidence="8 9">
    <name type="scientific">Rhodococcoides kroppenstedtii</name>
    <dbReference type="NCBI Taxonomy" id="293050"/>
    <lineage>
        <taxon>Bacteria</taxon>
        <taxon>Bacillati</taxon>
        <taxon>Actinomycetota</taxon>
        <taxon>Actinomycetes</taxon>
        <taxon>Mycobacteriales</taxon>
        <taxon>Nocardiaceae</taxon>
        <taxon>Rhodococcoides</taxon>
    </lineage>
</organism>
<evidence type="ECO:0000256" key="4">
    <source>
        <dbReference type="ARBA" id="ARBA00022840"/>
    </source>
</evidence>
<dbReference type="InterPro" id="IPR003439">
    <property type="entry name" value="ABC_transporter-like_ATP-bd"/>
</dbReference>
<dbReference type="RefSeq" id="WP_068099732.1">
    <property type="nucleotide sequence ID" value="NZ_JABUKE010000010.1"/>
</dbReference>
<sequence length="240" mass="25577">MSMTTTTSVATLSGIDKWYGDSHVLRSVDLEVGRGEIVALVGRSGSGKSTILRVLAGLSTDHTGRRDVAGHPAVAFQEPRLFPWKSLRQNVSYGLNTAGVTGEPALTAADATLAEVGLGDKLNAWPLTLSGGQAQRAALARALVGEPELLLLDEPFGALDALTRLSMQSLLLDLWSRHRFGILLVTHDVDEAVALADRVLVLEDGAVIDSVPVSLDRPRDRGTADFSRIRSRLLSALGVH</sequence>
<dbReference type="EMBL" id="JABUKG010000003">
    <property type="protein sequence ID" value="MBY6319928.1"/>
    <property type="molecule type" value="Genomic_DNA"/>
</dbReference>
<evidence type="ECO:0000256" key="1">
    <source>
        <dbReference type="ARBA" id="ARBA00022448"/>
    </source>
</evidence>
<evidence type="ECO:0000259" key="7">
    <source>
        <dbReference type="PROSITE" id="PS50893"/>
    </source>
</evidence>
<dbReference type="InterPro" id="IPR027417">
    <property type="entry name" value="P-loop_NTPase"/>
</dbReference>
<keyword evidence="2" id="KW-1003">Cell membrane</keyword>
<name>A0ABS7NQL6_9NOCA</name>
<reference evidence="8 9" key="1">
    <citation type="submission" date="2020-06" db="EMBL/GenBank/DDBJ databases">
        <title>Taxonomy, biology and ecology of Rhodococcus bacteria occurring in California pistachio and other woody hosts as revealed by genome sequence analyses.</title>
        <authorList>
            <person name="Gai Y."/>
            <person name="Riely B."/>
        </authorList>
    </citation>
    <scope>NUCLEOTIDE SEQUENCE [LARGE SCALE GENOMIC DNA]</scope>
    <source>
        <strain evidence="8 9">BP-284</strain>
    </source>
</reference>
<gene>
    <name evidence="8" type="ORF">HQ605_03735</name>
</gene>
<protein>
    <submittedName>
        <fullName evidence="8">ABC transporter ATP-binding protein</fullName>
    </submittedName>
</protein>
<dbReference type="InterPro" id="IPR017871">
    <property type="entry name" value="ABC_transporter-like_CS"/>
</dbReference>
<comment type="caution">
    <text evidence="8">The sequence shown here is derived from an EMBL/GenBank/DDBJ whole genome shotgun (WGS) entry which is preliminary data.</text>
</comment>
<evidence type="ECO:0000313" key="9">
    <source>
        <dbReference type="Proteomes" id="UP001520140"/>
    </source>
</evidence>
<dbReference type="SUPFAM" id="SSF52540">
    <property type="entry name" value="P-loop containing nucleoside triphosphate hydrolases"/>
    <property type="match status" value="1"/>
</dbReference>
<keyword evidence="9" id="KW-1185">Reference proteome</keyword>
<accession>A0ABS7NQL6</accession>
<feature type="domain" description="ABC transporter" evidence="7">
    <location>
        <begin position="10"/>
        <end position="229"/>
    </location>
</feature>
<dbReference type="PANTHER" id="PTHR42788:SF17">
    <property type="entry name" value="ALIPHATIC SULFONATES IMPORT ATP-BINDING PROTEIN SSUB"/>
    <property type="match status" value="1"/>
</dbReference>
<evidence type="ECO:0000256" key="6">
    <source>
        <dbReference type="ARBA" id="ARBA00023136"/>
    </source>
</evidence>
<dbReference type="GO" id="GO:0005524">
    <property type="term" value="F:ATP binding"/>
    <property type="evidence" value="ECO:0007669"/>
    <property type="project" value="UniProtKB-KW"/>
</dbReference>
<dbReference type="PANTHER" id="PTHR42788">
    <property type="entry name" value="TAURINE IMPORT ATP-BINDING PROTEIN-RELATED"/>
    <property type="match status" value="1"/>
</dbReference>
<dbReference type="InterPro" id="IPR050166">
    <property type="entry name" value="ABC_transporter_ATP-bind"/>
</dbReference>
<dbReference type="Pfam" id="PF00005">
    <property type="entry name" value="ABC_tran"/>
    <property type="match status" value="1"/>
</dbReference>
<dbReference type="PROSITE" id="PS50893">
    <property type="entry name" value="ABC_TRANSPORTER_2"/>
    <property type="match status" value="1"/>
</dbReference>
<dbReference type="Proteomes" id="UP001520140">
    <property type="component" value="Unassembled WGS sequence"/>
</dbReference>
<evidence type="ECO:0000313" key="8">
    <source>
        <dbReference type="EMBL" id="MBY6319928.1"/>
    </source>
</evidence>
<keyword evidence="4 8" id="KW-0067">ATP-binding</keyword>
<proteinExistence type="predicted"/>